<keyword evidence="1" id="KW-0378">Hydrolase</keyword>
<evidence type="ECO:0000256" key="1">
    <source>
        <dbReference type="ARBA" id="ARBA00022801"/>
    </source>
</evidence>
<evidence type="ECO:0000256" key="2">
    <source>
        <dbReference type="PIRSR" id="PIRSR605754-1"/>
    </source>
</evidence>
<dbReference type="GO" id="GO:0016787">
    <property type="term" value="F:hydrolase activity"/>
    <property type="evidence" value="ECO:0007669"/>
    <property type="project" value="UniProtKB-KW"/>
</dbReference>
<comment type="caution">
    <text evidence="4">The sequence shown here is derived from an EMBL/GenBank/DDBJ whole genome shotgun (WGS) entry which is preliminary data.</text>
</comment>
<keyword evidence="3" id="KW-0472">Membrane</keyword>
<dbReference type="NCBIfam" id="TIGR01076">
    <property type="entry name" value="sortase_fam"/>
    <property type="match status" value="1"/>
</dbReference>
<evidence type="ECO:0000313" key="5">
    <source>
        <dbReference type="Proteomes" id="UP000664164"/>
    </source>
</evidence>
<dbReference type="AlphaFoldDB" id="A0A939HBR2"/>
<evidence type="ECO:0000313" key="4">
    <source>
        <dbReference type="EMBL" id="MBO1267977.1"/>
    </source>
</evidence>
<name>A0A939HBR2_9MICC</name>
<dbReference type="InterPro" id="IPR042003">
    <property type="entry name" value="Sortase_E"/>
</dbReference>
<keyword evidence="3" id="KW-1133">Transmembrane helix</keyword>
<dbReference type="Proteomes" id="UP000664164">
    <property type="component" value="Unassembled WGS sequence"/>
</dbReference>
<sequence length="263" mass="28022">MTTGGGTPAPLPKRRITAGDVVRKIVQIIGELLVTAGVVLLLFVAWELWWTNVEADAKQSEAIKSFTQDFDGPLAPVAPPSASAVPVNYGPPAVAQAPGHGGMIGIMYIPRFGPDYTRPIIQGTSSDILDTLGLGHYANTTMPGAPGNFAVAGHRQTHGAVLDNIHLLVPGDRIYVQTTDGYYTYVFRNNQIVMPERTDVLLPVPTQPGAEPTDSFLTMTSCNPRFGAQERIIAYSVLESWQPVSAGPPSEIAPQVAQAHGKG</sequence>
<keyword evidence="3" id="KW-0812">Transmembrane</keyword>
<protein>
    <submittedName>
        <fullName evidence="4">Class E sortase</fullName>
    </submittedName>
</protein>
<feature type="transmembrane region" description="Helical" evidence="3">
    <location>
        <begin position="32"/>
        <end position="50"/>
    </location>
</feature>
<accession>A0A939HBR2</accession>
<dbReference type="NCBIfam" id="NF033747">
    <property type="entry name" value="class_E_sortase"/>
    <property type="match status" value="1"/>
</dbReference>
<dbReference type="InterPro" id="IPR053465">
    <property type="entry name" value="Sortase_Class_E"/>
</dbReference>
<evidence type="ECO:0000256" key="3">
    <source>
        <dbReference type="SAM" id="Phobius"/>
    </source>
</evidence>
<gene>
    <name evidence="4" type="ORF">J1902_08330</name>
</gene>
<feature type="active site" description="Acyl-thioester intermediate" evidence="2">
    <location>
        <position position="222"/>
    </location>
</feature>
<dbReference type="Gene3D" id="2.40.260.10">
    <property type="entry name" value="Sortase"/>
    <property type="match status" value="1"/>
</dbReference>
<dbReference type="EMBL" id="JAFNLL010000015">
    <property type="protein sequence ID" value="MBO1267977.1"/>
    <property type="molecule type" value="Genomic_DNA"/>
</dbReference>
<dbReference type="SUPFAM" id="SSF63817">
    <property type="entry name" value="Sortase"/>
    <property type="match status" value="1"/>
</dbReference>
<dbReference type="RefSeq" id="WP_207615835.1">
    <property type="nucleotide sequence ID" value="NZ_JAFNLL010000015.1"/>
</dbReference>
<dbReference type="Pfam" id="PF04203">
    <property type="entry name" value="Sortase"/>
    <property type="match status" value="1"/>
</dbReference>
<dbReference type="InterPro" id="IPR005754">
    <property type="entry name" value="Sortase"/>
</dbReference>
<dbReference type="CDD" id="cd05830">
    <property type="entry name" value="Sortase_E"/>
    <property type="match status" value="1"/>
</dbReference>
<keyword evidence="5" id="KW-1185">Reference proteome</keyword>
<organism evidence="4 5">
    <name type="scientific">Arthrobacter cavernae</name>
    <dbReference type="NCBI Taxonomy" id="2817681"/>
    <lineage>
        <taxon>Bacteria</taxon>
        <taxon>Bacillati</taxon>
        <taxon>Actinomycetota</taxon>
        <taxon>Actinomycetes</taxon>
        <taxon>Micrococcales</taxon>
        <taxon>Micrococcaceae</taxon>
        <taxon>Arthrobacter</taxon>
    </lineage>
</organism>
<proteinExistence type="predicted"/>
<feature type="active site" description="Proton donor/acceptor" evidence="2">
    <location>
        <position position="154"/>
    </location>
</feature>
<dbReference type="InterPro" id="IPR023365">
    <property type="entry name" value="Sortase_dom-sf"/>
</dbReference>
<reference evidence="4" key="1">
    <citation type="submission" date="2021-03" db="EMBL/GenBank/DDBJ databases">
        <title>A new species, PO-11, isolated from a karst cave deposit.</title>
        <authorList>
            <person name="Zhaoxiaoyong W."/>
        </authorList>
    </citation>
    <scope>NUCLEOTIDE SEQUENCE</scope>
    <source>
        <strain evidence="4">PO-11</strain>
    </source>
</reference>